<gene>
    <name evidence="2" type="ORF">CesoFtcFv8_011448</name>
</gene>
<keyword evidence="3" id="KW-1185">Reference proteome</keyword>
<evidence type="ECO:0000313" key="2">
    <source>
        <dbReference type="EMBL" id="KAK5894794.1"/>
    </source>
</evidence>
<keyword evidence="1" id="KW-0812">Transmembrane</keyword>
<keyword evidence="1" id="KW-1133">Transmembrane helix</keyword>
<comment type="caution">
    <text evidence="2">The sequence shown here is derived from an EMBL/GenBank/DDBJ whole genome shotgun (WGS) entry which is preliminary data.</text>
</comment>
<proteinExistence type="predicted"/>
<dbReference type="EMBL" id="JAULUE010002054">
    <property type="protein sequence ID" value="KAK5894794.1"/>
    <property type="molecule type" value="Genomic_DNA"/>
</dbReference>
<sequence>MASLLSPVSLPHSLYLQEIKLRPAPLSSLLLSIMVKNYLLVFFLNRTGRRAIRLEIMAVRLAVRALHYNAWRPD</sequence>
<dbReference type="AlphaFoldDB" id="A0AAN8C0J9"/>
<name>A0AAN8C0J9_9TELE</name>
<evidence type="ECO:0000313" key="3">
    <source>
        <dbReference type="Proteomes" id="UP001335648"/>
    </source>
</evidence>
<protein>
    <submittedName>
        <fullName evidence="2">Uncharacterized protein</fullName>
    </submittedName>
</protein>
<reference evidence="2 3" key="1">
    <citation type="journal article" date="2023" name="Mol. Biol. Evol.">
        <title>Genomics of Secondarily Temperate Adaptation in the Only Non-Antarctic Icefish.</title>
        <authorList>
            <person name="Rivera-Colon A.G."/>
            <person name="Rayamajhi N."/>
            <person name="Minhas B.F."/>
            <person name="Madrigal G."/>
            <person name="Bilyk K.T."/>
            <person name="Yoon V."/>
            <person name="Hune M."/>
            <person name="Gregory S."/>
            <person name="Cheng C.H.C."/>
            <person name="Catchen J.M."/>
        </authorList>
    </citation>
    <scope>NUCLEOTIDE SEQUENCE [LARGE SCALE GENOMIC DNA]</scope>
    <source>
        <strain evidence="2">JC2023a</strain>
    </source>
</reference>
<accession>A0AAN8C0J9</accession>
<feature type="transmembrane region" description="Helical" evidence="1">
    <location>
        <begin position="26"/>
        <end position="44"/>
    </location>
</feature>
<organism evidence="2 3">
    <name type="scientific">Champsocephalus esox</name>
    <name type="common">pike icefish</name>
    <dbReference type="NCBI Taxonomy" id="159716"/>
    <lineage>
        <taxon>Eukaryota</taxon>
        <taxon>Metazoa</taxon>
        <taxon>Chordata</taxon>
        <taxon>Craniata</taxon>
        <taxon>Vertebrata</taxon>
        <taxon>Euteleostomi</taxon>
        <taxon>Actinopterygii</taxon>
        <taxon>Neopterygii</taxon>
        <taxon>Teleostei</taxon>
        <taxon>Neoteleostei</taxon>
        <taxon>Acanthomorphata</taxon>
        <taxon>Eupercaria</taxon>
        <taxon>Perciformes</taxon>
        <taxon>Notothenioidei</taxon>
        <taxon>Channichthyidae</taxon>
        <taxon>Champsocephalus</taxon>
    </lineage>
</organism>
<keyword evidence="1" id="KW-0472">Membrane</keyword>
<dbReference type="Proteomes" id="UP001335648">
    <property type="component" value="Unassembled WGS sequence"/>
</dbReference>
<evidence type="ECO:0000256" key="1">
    <source>
        <dbReference type="SAM" id="Phobius"/>
    </source>
</evidence>